<dbReference type="RefSeq" id="XP_008023723.1">
    <property type="nucleotide sequence ID" value="XM_008025532.1"/>
</dbReference>
<reference evidence="1 2" key="1">
    <citation type="journal article" date="2012" name="PLoS Pathog.">
        <title>Diverse lifestyles and strategies of plant pathogenesis encoded in the genomes of eighteen Dothideomycetes fungi.</title>
        <authorList>
            <person name="Ohm R.A."/>
            <person name="Feau N."/>
            <person name="Henrissat B."/>
            <person name="Schoch C.L."/>
            <person name="Horwitz B.A."/>
            <person name="Barry K.W."/>
            <person name="Condon B.J."/>
            <person name="Copeland A.C."/>
            <person name="Dhillon B."/>
            <person name="Glaser F."/>
            <person name="Hesse C.N."/>
            <person name="Kosti I."/>
            <person name="LaButti K."/>
            <person name="Lindquist E.A."/>
            <person name="Lucas S."/>
            <person name="Salamov A.A."/>
            <person name="Bradshaw R.E."/>
            <person name="Ciuffetti L."/>
            <person name="Hamelin R.C."/>
            <person name="Kema G.H.J."/>
            <person name="Lawrence C."/>
            <person name="Scott J.A."/>
            <person name="Spatafora J.W."/>
            <person name="Turgeon B.G."/>
            <person name="de Wit P.J.G.M."/>
            <person name="Zhong S."/>
            <person name="Goodwin S.B."/>
            <person name="Grigoriev I.V."/>
        </authorList>
    </citation>
    <scope>NUCLEOTIDE SEQUENCE [LARGE SCALE GENOMIC DNA]</scope>
    <source>
        <strain evidence="2">28A</strain>
    </source>
</reference>
<dbReference type="HOGENOM" id="CLU_2039507_0_0_1"/>
<name>R0IVK7_EXST2</name>
<gene>
    <name evidence="1" type="ORF">SETTUDRAFT_27423</name>
</gene>
<dbReference type="Proteomes" id="UP000016935">
    <property type="component" value="Unassembled WGS sequence"/>
</dbReference>
<sequence>MAGHMRLMRMQIAAAETESVRVFRQAGMDVVRPTKTWTVARGALRFQVENGPLKRLVHTSENRTATLPACLRMALALRTFPRCNTIGERPDWWKFVGDQIENDRQEHMRDMQCFLPIVMCG</sequence>
<evidence type="ECO:0000313" key="1">
    <source>
        <dbReference type="EMBL" id="EOA88621.1"/>
    </source>
</evidence>
<protein>
    <submittedName>
        <fullName evidence="1">Uncharacterized protein</fullName>
    </submittedName>
</protein>
<proteinExistence type="predicted"/>
<organism evidence="1 2">
    <name type="scientific">Exserohilum turcicum (strain 28A)</name>
    <name type="common">Northern leaf blight fungus</name>
    <name type="synonym">Setosphaeria turcica</name>
    <dbReference type="NCBI Taxonomy" id="671987"/>
    <lineage>
        <taxon>Eukaryota</taxon>
        <taxon>Fungi</taxon>
        <taxon>Dikarya</taxon>
        <taxon>Ascomycota</taxon>
        <taxon>Pezizomycotina</taxon>
        <taxon>Dothideomycetes</taxon>
        <taxon>Pleosporomycetidae</taxon>
        <taxon>Pleosporales</taxon>
        <taxon>Pleosporineae</taxon>
        <taxon>Pleosporaceae</taxon>
        <taxon>Exserohilum</taxon>
    </lineage>
</organism>
<keyword evidence="2" id="KW-1185">Reference proteome</keyword>
<accession>R0IVK7</accession>
<dbReference type="GeneID" id="19403125"/>
<dbReference type="EMBL" id="KB908537">
    <property type="protein sequence ID" value="EOA88621.1"/>
    <property type="molecule type" value="Genomic_DNA"/>
</dbReference>
<reference evidence="1 2" key="2">
    <citation type="journal article" date="2013" name="PLoS Genet.">
        <title>Comparative genome structure, secondary metabolite, and effector coding capacity across Cochliobolus pathogens.</title>
        <authorList>
            <person name="Condon B.J."/>
            <person name="Leng Y."/>
            <person name="Wu D."/>
            <person name="Bushley K.E."/>
            <person name="Ohm R.A."/>
            <person name="Otillar R."/>
            <person name="Martin J."/>
            <person name="Schackwitz W."/>
            <person name="Grimwood J."/>
            <person name="MohdZainudin N."/>
            <person name="Xue C."/>
            <person name="Wang R."/>
            <person name="Manning V.A."/>
            <person name="Dhillon B."/>
            <person name="Tu Z.J."/>
            <person name="Steffenson B.J."/>
            <person name="Salamov A."/>
            <person name="Sun H."/>
            <person name="Lowry S."/>
            <person name="LaButti K."/>
            <person name="Han J."/>
            <person name="Copeland A."/>
            <person name="Lindquist E."/>
            <person name="Barry K."/>
            <person name="Schmutz J."/>
            <person name="Baker S.E."/>
            <person name="Ciuffetti L.M."/>
            <person name="Grigoriev I.V."/>
            <person name="Zhong S."/>
            <person name="Turgeon B.G."/>
        </authorList>
    </citation>
    <scope>NUCLEOTIDE SEQUENCE [LARGE SCALE GENOMIC DNA]</scope>
    <source>
        <strain evidence="2">28A</strain>
    </source>
</reference>
<dbReference type="AlphaFoldDB" id="R0IVK7"/>
<evidence type="ECO:0000313" key="2">
    <source>
        <dbReference type="Proteomes" id="UP000016935"/>
    </source>
</evidence>